<evidence type="ECO:0000313" key="3">
    <source>
        <dbReference type="Proteomes" id="UP001293593"/>
    </source>
</evidence>
<comment type="caution">
    <text evidence="2">The sequence shown here is derived from an EMBL/GenBank/DDBJ whole genome shotgun (WGS) entry which is preliminary data.</text>
</comment>
<proteinExistence type="predicted"/>
<name>A0AAE1THI8_9FABA</name>
<reference evidence="2" key="1">
    <citation type="submission" date="2023-10" db="EMBL/GenBank/DDBJ databases">
        <title>Chromosome-level genome of the transformable northern wattle, Acacia crassicarpa.</title>
        <authorList>
            <person name="Massaro I."/>
            <person name="Sinha N.R."/>
            <person name="Poethig S."/>
            <person name="Leichty A.R."/>
        </authorList>
    </citation>
    <scope>NUCLEOTIDE SEQUENCE</scope>
    <source>
        <strain evidence="2">Acra3RX</strain>
        <tissue evidence="2">Leaf</tissue>
    </source>
</reference>
<organism evidence="2 3">
    <name type="scientific">Acacia crassicarpa</name>
    <name type="common">northern wattle</name>
    <dbReference type="NCBI Taxonomy" id="499986"/>
    <lineage>
        <taxon>Eukaryota</taxon>
        <taxon>Viridiplantae</taxon>
        <taxon>Streptophyta</taxon>
        <taxon>Embryophyta</taxon>
        <taxon>Tracheophyta</taxon>
        <taxon>Spermatophyta</taxon>
        <taxon>Magnoliopsida</taxon>
        <taxon>eudicotyledons</taxon>
        <taxon>Gunneridae</taxon>
        <taxon>Pentapetalae</taxon>
        <taxon>rosids</taxon>
        <taxon>fabids</taxon>
        <taxon>Fabales</taxon>
        <taxon>Fabaceae</taxon>
        <taxon>Caesalpinioideae</taxon>
        <taxon>mimosoid clade</taxon>
        <taxon>Acacieae</taxon>
        <taxon>Acacia</taxon>
    </lineage>
</organism>
<dbReference type="SUPFAM" id="SSF52058">
    <property type="entry name" value="L domain-like"/>
    <property type="match status" value="1"/>
</dbReference>
<gene>
    <name evidence="2" type="ORF">QN277_002083</name>
</gene>
<dbReference type="Gene3D" id="3.80.10.10">
    <property type="entry name" value="Ribonuclease Inhibitor"/>
    <property type="match status" value="1"/>
</dbReference>
<accession>A0AAE1THI8</accession>
<dbReference type="EMBL" id="JAWXYG010000001">
    <property type="protein sequence ID" value="KAK4285377.1"/>
    <property type="molecule type" value="Genomic_DNA"/>
</dbReference>
<keyword evidence="3" id="KW-1185">Reference proteome</keyword>
<dbReference type="AlphaFoldDB" id="A0AAE1THI8"/>
<sequence length="318" mass="36562">MENIKDVRLHFSGIEELPFSFKNLVTLEKLELSCCGSIEKIRGIPPNLKELSAINLDWYSLLNLESRHILLCQALHEVDGLKFIVEEDKAPEWLDHHVEGDSCSFWFQNEFPNMAVCFGALIEDIWHSPPKMLIDVRVNGTDVGLPEGQTIFAPLSTPHIFLFDLRLLVLEDKLKSVVSEHGWNHLEISFVLSYIKCSHPVESDILYLMARAKWSGAYVYRQKSRMEDLQFINHGQEAVPKLLKESSMNPKDSFAELVPRRMKWPHFDFRPISESQSVTVRETNMRKRKRGGRDLSIWVPPPPTCSLQTPLSPLDEKG</sequence>
<dbReference type="InterPro" id="IPR032675">
    <property type="entry name" value="LRR_dom_sf"/>
</dbReference>
<evidence type="ECO:0000256" key="1">
    <source>
        <dbReference type="SAM" id="MobiDB-lite"/>
    </source>
</evidence>
<feature type="region of interest" description="Disordered" evidence="1">
    <location>
        <begin position="283"/>
        <end position="318"/>
    </location>
</feature>
<protein>
    <submittedName>
        <fullName evidence="2">Uncharacterized protein</fullName>
    </submittedName>
</protein>
<dbReference type="Proteomes" id="UP001293593">
    <property type="component" value="Unassembled WGS sequence"/>
</dbReference>
<evidence type="ECO:0000313" key="2">
    <source>
        <dbReference type="EMBL" id="KAK4285377.1"/>
    </source>
</evidence>